<organism evidence="1 2">
    <name type="scientific">Cirrhinus mrigala</name>
    <name type="common">Mrigala</name>
    <dbReference type="NCBI Taxonomy" id="683832"/>
    <lineage>
        <taxon>Eukaryota</taxon>
        <taxon>Metazoa</taxon>
        <taxon>Chordata</taxon>
        <taxon>Craniata</taxon>
        <taxon>Vertebrata</taxon>
        <taxon>Euteleostomi</taxon>
        <taxon>Actinopterygii</taxon>
        <taxon>Neopterygii</taxon>
        <taxon>Teleostei</taxon>
        <taxon>Ostariophysi</taxon>
        <taxon>Cypriniformes</taxon>
        <taxon>Cyprinidae</taxon>
        <taxon>Labeoninae</taxon>
        <taxon>Labeonini</taxon>
        <taxon>Cirrhinus</taxon>
    </lineage>
</organism>
<protein>
    <submittedName>
        <fullName evidence="1">Uncharacterized protein</fullName>
    </submittedName>
</protein>
<dbReference type="PANTHER" id="PTHR46501:SF7">
    <property type="entry name" value="MYOMEGALIN ISOFORM X1"/>
    <property type="match status" value="1"/>
</dbReference>
<dbReference type="PANTHER" id="PTHR46501">
    <property type="entry name" value="MYOMEGALIN"/>
    <property type="match status" value="1"/>
</dbReference>
<proteinExistence type="predicted"/>
<name>A0ABD0NN08_CIRMR</name>
<dbReference type="AlphaFoldDB" id="A0ABD0NN08"/>
<feature type="non-terminal residue" evidence="1">
    <location>
        <position position="95"/>
    </location>
</feature>
<comment type="caution">
    <text evidence="1">The sequence shown here is derived from an EMBL/GenBank/DDBJ whole genome shotgun (WGS) entry which is preliminary data.</text>
</comment>
<dbReference type="EMBL" id="JAMKFB020000021">
    <property type="protein sequence ID" value="KAL0163349.1"/>
    <property type="molecule type" value="Genomic_DNA"/>
</dbReference>
<sequence>GLWFPRSVPAGPGRGRHVLGLIEDYNALRKQITEAKRLTADLDTQIHDSGRAVDQMKSVSSSVNTMQQVLEEAARLLKLLWRVSVPLGDTTHTQQ</sequence>
<feature type="non-terminal residue" evidence="1">
    <location>
        <position position="1"/>
    </location>
</feature>
<keyword evidence="2" id="KW-1185">Reference proteome</keyword>
<accession>A0ABD0NN08</accession>
<gene>
    <name evidence="1" type="ORF">M9458_042745</name>
</gene>
<evidence type="ECO:0000313" key="2">
    <source>
        <dbReference type="Proteomes" id="UP001529510"/>
    </source>
</evidence>
<evidence type="ECO:0000313" key="1">
    <source>
        <dbReference type="EMBL" id="KAL0163349.1"/>
    </source>
</evidence>
<dbReference type="InterPro" id="IPR052593">
    <property type="entry name" value="MT-associated_AKAP9-binding"/>
</dbReference>
<reference evidence="1 2" key="1">
    <citation type="submission" date="2024-05" db="EMBL/GenBank/DDBJ databases">
        <title>Genome sequencing and assembly of Indian major carp, Cirrhinus mrigala (Hamilton, 1822).</title>
        <authorList>
            <person name="Mohindra V."/>
            <person name="Chowdhury L.M."/>
            <person name="Lal K."/>
            <person name="Jena J.K."/>
        </authorList>
    </citation>
    <scope>NUCLEOTIDE SEQUENCE [LARGE SCALE GENOMIC DNA]</scope>
    <source>
        <strain evidence="1">CM1030</strain>
        <tissue evidence="1">Blood</tissue>
    </source>
</reference>
<dbReference type="Proteomes" id="UP001529510">
    <property type="component" value="Unassembled WGS sequence"/>
</dbReference>